<evidence type="ECO:0000313" key="5">
    <source>
        <dbReference type="Proteomes" id="UP000675554"/>
    </source>
</evidence>
<name>A0A8T4IPX7_9ACTN</name>
<comment type="caution">
    <text evidence="4">The sequence shown here is derived from an EMBL/GenBank/DDBJ whole genome shotgun (WGS) entry which is preliminary data.</text>
</comment>
<organism evidence="4 5">
    <name type="scientific">Streptomyces daliensis</name>
    <dbReference type="NCBI Taxonomy" id="299421"/>
    <lineage>
        <taxon>Bacteria</taxon>
        <taxon>Bacillati</taxon>
        <taxon>Actinomycetota</taxon>
        <taxon>Actinomycetes</taxon>
        <taxon>Kitasatosporales</taxon>
        <taxon>Streptomycetaceae</taxon>
        <taxon>Streptomyces</taxon>
    </lineage>
</organism>
<dbReference type="Proteomes" id="UP000675554">
    <property type="component" value="Unassembled WGS sequence"/>
</dbReference>
<dbReference type="SFLD" id="SFLDS00005">
    <property type="entry name" value="Isoprenoid_Synthase_Type_I"/>
    <property type="match status" value="1"/>
</dbReference>
<dbReference type="GO" id="GO:0046872">
    <property type="term" value="F:metal ion binding"/>
    <property type="evidence" value="ECO:0007669"/>
    <property type="project" value="UniProtKB-KW"/>
</dbReference>
<dbReference type="PANTHER" id="PTHR35201:SF4">
    <property type="entry name" value="BETA-PINACENE SYNTHASE-RELATED"/>
    <property type="match status" value="1"/>
</dbReference>
<keyword evidence="5" id="KW-1185">Reference proteome</keyword>
<keyword evidence="2" id="KW-0479">Metal-binding</keyword>
<keyword evidence="1 2" id="KW-0456">Lyase</keyword>
<dbReference type="SUPFAM" id="SSF48576">
    <property type="entry name" value="Terpenoid synthases"/>
    <property type="match status" value="1"/>
</dbReference>
<evidence type="ECO:0000256" key="2">
    <source>
        <dbReference type="RuleBase" id="RU366034"/>
    </source>
</evidence>
<dbReference type="GO" id="GO:0010333">
    <property type="term" value="F:terpene synthase activity"/>
    <property type="evidence" value="ECO:0007669"/>
    <property type="project" value="InterPro"/>
</dbReference>
<comment type="cofactor">
    <cofactor evidence="2">
        <name>Mg(2+)</name>
        <dbReference type="ChEBI" id="CHEBI:18420"/>
    </cofactor>
</comment>
<dbReference type="AlphaFoldDB" id="A0A8T4IPX7"/>
<proteinExistence type="inferred from homology"/>
<dbReference type="InterPro" id="IPR008949">
    <property type="entry name" value="Isoprenoid_synthase_dom_sf"/>
</dbReference>
<protein>
    <recommendedName>
        <fullName evidence="2">Terpene synthase</fullName>
        <ecNumber evidence="2">4.2.3.-</ecNumber>
    </recommendedName>
</protein>
<dbReference type="SFLD" id="SFLDG01020">
    <property type="entry name" value="Terpene_Cyclase_Like_2"/>
    <property type="match status" value="1"/>
</dbReference>
<feature type="region of interest" description="Disordered" evidence="3">
    <location>
        <begin position="351"/>
        <end position="376"/>
    </location>
</feature>
<dbReference type="Gene3D" id="1.10.600.10">
    <property type="entry name" value="Farnesyl Diphosphate Synthase"/>
    <property type="match status" value="1"/>
</dbReference>
<gene>
    <name evidence="4" type="ORF">KDA82_15205</name>
</gene>
<sequence length="376" mass="41152">MNGSAAVRRTALLDIPFSAAVNDSVETARRHTLRWLRTFGLLPGEEAAREYDALRLERLMAAFYPGASSADLCLACDFNGWFFVFDDQFDGRLGHRPRDVGPLVDRLVGCLGPAADSGSGLSTGLGADPPLVAAFRDVWLRASAGMPPFWRRRFAAHWRGYLESHRCEAMDRVTDEAPSLERFLRVRRHSIGVRPCLDYGERAGGCVLPEMLYSAPPLTTLRELTVDVVIFVNDLVSLDKELAVGDMHHNSVLVLRSRTGCSLEEATARVSRLVNTRVARFRQLADDLPRALEERATPVRTRADVARCLDTMRDVMSGNLAWSLETARYDASGVAAVSDGRERPWAGLVGSEAAVGEDGHGEDGRPLAGGPRPVPG</sequence>
<dbReference type="InterPro" id="IPR034686">
    <property type="entry name" value="Terpene_cyclase-like_2"/>
</dbReference>
<evidence type="ECO:0000256" key="3">
    <source>
        <dbReference type="SAM" id="MobiDB-lite"/>
    </source>
</evidence>
<dbReference type="EC" id="4.2.3.-" evidence="2"/>
<reference evidence="4" key="1">
    <citation type="submission" date="2021-04" db="EMBL/GenBank/DDBJ databases">
        <title>Sequencing of actinobacteria type strains.</title>
        <authorList>
            <person name="Nguyen G.-S."/>
            <person name="Wentzel A."/>
        </authorList>
    </citation>
    <scope>NUCLEOTIDE SEQUENCE</scope>
    <source>
        <strain evidence="4">DSM 42095</strain>
    </source>
</reference>
<dbReference type="EMBL" id="JAGSMN010000326">
    <property type="protein sequence ID" value="MBR7674341.1"/>
    <property type="molecule type" value="Genomic_DNA"/>
</dbReference>
<dbReference type="Pfam" id="PF19086">
    <property type="entry name" value="Terpene_syn_C_2"/>
    <property type="match status" value="1"/>
</dbReference>
<evidence type="ECO:0000256" key="1">
    <source>
        <dbReference type="ARBA" id="ARBA00023239"/>
    </source>
</evidence>
<accession>A0A8T4IPX7</accession>
<dbReference type="PANTHER" id="PTHR35201">
    <property type="entry name" value="TERPENE SYNTHASE"/>
    <property type="match status" value="1"/>
</dbReference>
<comment type="similarity">
    <text evidence="2">Belongs to the terpene synthase family.</text>
</comment>
<evidence type="ECO:0000313" key="4">
    <source>
        <dbReference type="EMBL" id="MBR7674341.1"/>
    </source>
</evidence>
<keyword evidence="2" id="KW-0460">Magnesium</keyword>